<dbReference type="Proteomes" id="UP001066276">
    <property type="component" value="Chromosome 7"/>
</dbReference>
<accession>A0AAV7PDU5</accession>
<sequence>MLSALMRLRLDLLEKEITNLESEHPKTVNHRLLGLIQEKITDFHDTARSELQLLGKYAVAQCYNESKHPSATLAALMRPNRELDVILEVADKEGPLVGDPMRIANRFRDYYTELYTSKILCDEASSRDYLEHITMLWLTNADKKHLIFPL</sequence>
<protein>
    <submittedName>
        <fullName evidence="1">Uncharacterized protein</fullName>
    </submittedName>
</protein>
<keyword evidence="2" id="KW-1185">Reference proteome</keyword>
<dbReference type="EMBL" id="JANPWB010000011">
    <property type="protein sequence ID" value="KAJ1124698.1"/>
    <property type="molecule type" value="Genomic_DNA"/>
</dbReference>
<evidence type="ECO:0000313" key="2">
    <source>
        <dbReference type="Proteomes" id="UP001066276"/>
    </source>
</evidence>
<comment type="caution">
    <text evidence="1">The sequence shown here is derived from an EMBL/GenBank/DDBJ whole genome shotgun (WGS) entry which is preliminary data.</text>
</comment>
<organism evidence="1 2">
    <name type="scientific">Pleurodeles waltl</name>
    <name type="common">Iberian ribbed newt</name>
    <dbReference type="NCBI Taxonomy" id="8319"/>
    <lineage>
        <taxon>Eukaryota</taxon>
        <taxon>Metazoa</taxon>
        <taxon>Chordata</taxon>
        <taxon>Craniata</taxon>
        <taxon>Vertebrata</taxon>
        <taxon>Euteleostomi</taxon>
        <taxon>Amphibia</taxon>
        <taxon>Batrachia</taxon>
        <taxon>Caudata</taxon>
        <taxon>Salamandroidea</taxon>
        <taxon>Salamandridae</taxon>
        <taxon>Pleurodelinae</taxon>
        <taxon>Pleurodeles</taxon>
    </lineage>
</organism>
<proteinExistence type="predicted"/>
<evidence type="ECO:0000313" key="1">
    <source>
        <dbReference type="EMBL" id="KAJ1124698.1"/>
    </source>
</evidence>
<dbReference type="AlphaFoldDB" id="A0AAV7PDU5"/>
<name>A0AAV7PDU5_PLEWA</name>
<reference evidence="1" key="1">
    <citation type="journal article" date="2022" name="bioRxiv">
        <title>Sequencing and chromosome-scale assembly of the giantPleurodeles waltlgenome.</title>
        <authorList>
            <person name="Brown T."/>
            <person name="Elewa A."/>
            <person name="Iarovenko S."/>
            <person name="Subramanian E."/>
            <person name="Araus A.J."/>
            <person name="Petzold A."/>
            <person name="Susuki M."/>
            <person name="Suzuki K.-i.T."/>
            <person name="Hayashi T."/>
            <person name="Toyoda A."/>
            <person name="Oliveira C."/>
            <person name="Osipova E."/>
            <person name="Leigh N.D."/>
            <person name="Simon A."/>
            <person name="Yun M.H."/>
        </authorList>
    </citation>
    <scope>NUCLEOTIDE SEQUENCE</scope>
    <source>
        <strain evidence="1">20211129_DDA</strain>
        <tissue evidence="1">Liver</tissue>
    </source>
</reference>
<gene>
    <name evidence="1" type="ORF">NDU88_003147</name>
</gene>